<feature type="transmembrane region" description="Helical" evidence="10">
    <location>
        <begin position="15"/>
        <end position="36"/>
    </location>
</feature>
<dbReference type="GO" id="GO:0030425">
    <property type="term" value="C:dendrite"/>
    <property type="evidence" value="ECO:0007669"/>
    <property type="project" value="TreeGrafter"/>
</dbReference>
<dbReference type="EMBL" id="CAJNOM010000042">
    <property type="protein sequence ID" value="CAF0896187.1"/>
    <property type="molecule type" value="Genomic_DNA"/>
</dbReference>
<dbReference type="PANTHER" id="PTHR24247">
    <property type="entry name" value="5-HYDROXYTRYPTAMINE RECEPTOR"/>
    <property type="match status" value="1"/>
</dbReference>
<dbReference type="GO" id="GO:0007187">
    <property type="term" value="P:G protein-coupled receptor signaling pathway, coupled to cyclic nucleotide second messenger"/>
    <property type="evidence" value="ECO:0007669"/>
    <property type="project" value="TreeGrafter"/>
</dbReference>
<feature type="transmembrane region" description="Helical" evidence="10">
    <location>
        <begin position="127"/>
        <end position="149"/>
    </location>
</feature>
<dbReference type="PANTHER" id="PTHR24247:SF195">
    <property type="entry name" value="G-PROTEIN COUPLED RECEPTORS FAMILY 1 PROFILE DOMAIN-CONTAINING PROTEIN"/>
    <property type="match status" value="1"/>
</dbReference>
<dbReference type="PROSITE" id="PS50262">
    <property type="entry name" value="G_PROTEIN_RECEP_F1_2"/>
    <property type="match status" value="1"/>
</dbReference>
<dbReference type="PROSITE" id="PS00237">
    <property type="entry name" value="G_PROTEIN_RECEP_F1_1"/>
    <property type="match status" value="1"/>
</dbReference>
<reference evidence="12" key="1">
    <citation type="submission" date="2021-02" db="EMBL/GenBank/DDBJ databases">
        <authorList>
            <person name="Nowell W R."/>
        </authorList>
    </citation>
    <scope>NUCLEOTIDE SEQUENCE</scope>
</reference>
<evidence type="ECO:0000313" key="12">
    <source>
        <dbReference type="EMBL" id="CAF0896187.1"/>
    </source>
</evidence>
<evidence type="ECO:0000256" key="6">
    <source>
        <dbReference type="ARBA" id="ARBA00023136"/>
    </source>
</evidence>
<keyword evidence="14" id="KW-1185">Reference proteome</keyword>
<accession>A0A813Z869</accession>
<dbReference type="PRINTS" id="PR00237">
    <property type="entry name" value="GPCRRHODOPSN"/>
</dbReference>
<comment type="subcellular location">
    <subcellularLocation>
        <location evidence="1">Cell membrane</location>
        <topology evidence="1">Multi-pass membrane protein</topology>
    </subcellularLocation>
</comment>
<dbReference type="AlphaFoldDB" id="A0A813Z869"/>
<keyword evidence="6 10" id="KW-0472">Membrane</keyword>
<feature type="transmembrane region" description="Helical" evidence="10">
    <location>
        <begin position="184"/>
        <end position="204"/>
    </location>
</feature>
<keyword evidence="2" id="KW-1003">Cell membrane</keyword>
<sequence length="493" mass="56783">MSVPWSTIEVASVCFFIIIIILLTVGGNLVVLFAFYTDPHLLTPSNHFLLSMAIADLLVGLIAMPFHSFAQIKGSWPFGEFFCKIWLTIDDVATMASVLSIVAITIERFWSINHSVHYRRHTNKTRIRIFSVFIWLIPFLNFAPGIWLLNSNEEIPATNITRKAECIGAYHSHTIYLIVAQINFFAWPLVVIIILNALIVVNLYRRSQHFPTFSPPGQRKNKTLSEIKEENIDEDQEQQDQMIDNDEVTLSIINDNNYHMLKRMDLEGNNDDHFVNIPPPITEVDEQLNEDDIVNCQTLQKTIPSSSSTVDIDTTQSTSKFYTRIKKAFFTSSESTSVDYHTSKAAQTFQVQPQRNMQKRRSIFAWRTSSINLSPTKINNTVTGEQRTVRRLRRDKRAATSLLILVLVFMIFLLPYVVVVVAGNISSLEILKDTSGQLYSAVFWLLWLNSTVNPILYPFIQPKFRDAYRRIFLRITRRRRRLVSLIADMQRAK</sequence>
<evidence type="ECO:0000256" key="3">
    <source>
        <dbReference type="ARBA" id="ARBA00022692"/>
    </source>
</evidence>
<evidence type="ECO:0000256" key="9">
    <source>
        <dbReference type="RuleBase" id="RU000688"/>
    </source>
</evidence>
<dbReference type="GO" id="GO:0016907">
    <property type="term" value="F:G protein-coupled acetylcholine receptor activity"/>
    <property type="evidence" value="ECO:0007669"/>
    <property type="project" value="TreeGrafter"/>
</dbReference>
<feature type="domain" description="G-protein coupled receptors family 1 profile" evidence="11">
    <location>
        <begin position="27"/>
        <end position="457"/>
    </location>
</feature>
<evidence type="ECO:0000256" key="10">
    <source>
        <dbReference type="SAM" id="Phobius"/>
    </source>
</evidence>
<proteinExistence type="inferred from homology"/>
<dbReference type="Proteomes" id="UP000663832">
    <property type="component" value="Unassembled WGS sequence"/>
</dbReference>
<feature type="transmembrane region" description="Helical" evidence="10">
    <location>
        <begin position="86"/>
        <end position="106"/>
    </location>
</feature>
<evidence type="ECO:0000256" key="8">
    <source>
        <dbReference type="ARBA" id="ARBA00023224"/>
    </source>
</evidence>
<organism evidence="12 14">
    <name type="scientific">Adineta steineri</name>
    <dbReference type="NCBI Taxonomy" id="433720"/>
    <lineage>
        <taxon>Eukaryota</taxon>
        <taxon>Metazoa</taxon>
        <taxon>Spiralia</taxon>
        <taxon>Gnathifera</taxon>
        <taxon>Rotifera</taxon>
        <taxon>Eurotatoria</taxon>
        <taxon>Bdelloidea</taxon>
        <taxon>Adinetida</taxon>
        <taxon>Adinetidae</taxon>
        <taxon>Adineta</taxon>
    </lineage>
</organism>
<keyword evidence="8 9" id="KW-0807">Transducer</keyword>
<feature type="transmembrane region" description="Helical" evidence="10">
    <location>
        <begin position="398"/>
        <end position="418"/>
    </location>
</feature>
<evidence type="ECO:0000256" key="2">
    <source>
        <dbReference type="ARBA" id="ARBA00022475"/>
    </source>
</evidence>
<feature type="transmembrane region" description="Helical" evidence="10">
    <location>
        <begin position="438"/>
        <end position="460"/>
    </location>
</feature>
<dbReference type="SUPFAM" id="SSF81321">
    <property type="entry name" value="Family A G protein-coupled receptor-like"/>
    <property type="match status" value="1"/>
</dbReference>
<evidence type="ECO:0000259" key="11">
    <source>
        <dbReference type="PROSITE" id="PS50262"/>
    </source>
</evidence>
<dbReference type="InterPro" id="IPR000276">
    <property type="entry name" value="GPCR_Rhodpsn"/>
</dbReference>
<dbReference type="Gene3D" id="1.20.1070.10">
    <property type="entry name" value="Rhodopsin 7-helix transmembrane proteins"/>
    <property type="match status" value="2"/>
</dbReference>
<keyword evidence="7 9" id="KW-0675">Receptor</keyword>
<comment type="caution">
    <text evidence="12">The sequence shown here is derived from an EMBL/GenBank/DDBJ whole genome shotgun (WGS) entry which is preliminary data.</text>
</comment>
<dbReference type="Proteomes" id="UP000663877">
    <property type="component" value="Unassembled WGS sequence"/>
</dbReference>
<evidence type="ECO:0000313" key="13">
    <source>
        <dbReference type="EMBL" id="CAF0915195.1"/>
    </source>
</evidence>
<comment type="similarity">
    <text evidence="9">Belongs to the G-protein coupled receptor 1 family.</text>
</comment>
<dbReference type="EMBL" id="CAJNOI010000041">
    <property type="protein sequence ID" value="CAF0915195.1"/>
    <property type="molecule type" value="Genomic_DNA"/>
</dbReference>
<dbReference type="GO" id="GO:0045202">
    <property type="term" value="C:synapse"/>
    <property type="evidence" value="ECO:0007669"/>
    <property type="project" value="TreeGrafter"/>
</dbReference>
<name>A0A813Z869_9BILA</name>
<gene>
    <name evidence="13" type="ORF">BJG266_LOCUS11220</name>
    <name evidence="12" type="ORF">QVE165_LOCUS9217</name>
</gene>
<dbReference type="Pfam" id="PF00001">
    <property type="entry name" value="7tm_1"/>
    <property type="match status" value="1"/>
</dbReference>
<dbReference type="OrthoDB" id="10071887at2759"/>
<dbReference type="InterPro" id="IPR017452">
    <property type="entry name" value="GPCR_Rhodpsn_7TM"/>
</dbReference>
<dbReference type="GO" id="GO:0007197">
    <property type="term" value="P:adenylate cyclase-inhibiting G protein-coupled acetylcholine receptor signaling pathway"/>
    <property type="evidence" value="ECO:0007669"/>
    <property type="project" value="TreeGrafter"/>
</dbReference>
<feature type="transmembrane region" description="Helical" evidence="10">
    <location>
        <begin position="48"/>
        <end position="66"/>
    </location>
</feature>
<protein>
    <recommendedName>
        <fullName evidence="11">G-protein coupled receptors family 1 profile domain-containing protein</fullName>
    </recommendedName>
</protein>
<evidence type="ECO:0000256" key="7">
    <source>
        <dbReference type="ARBA" id="ARBA00023170"/>
    </source>
</evidence>
<keyword evidence="5 9" id="KW-0297">G-protein coupled receptor</keyword>
<keyword evidence="4 10" id="KW-1133">Transmembrane helix</keyword>
<evidence type="ECO:0000256" key="5">
    <source>
        <dbReference type="ARBA" id="ARBA00023040"/>
    </source>
</evidence>
<evidence type="ECO:0000313" key="14">
    <source>
        <dbReference type="Proteomes" id="UP000663832"/>
    </source>
</evidence>
<evidence type="ECO:0000256" key="1">
    <source>
        <dbReference type="ARBA" id="ARBA00004651"/>
    </source>
</evidence>
<dbReference type="GO" id="GO:0005886">
    <property type="term" value="C:plasma membrane"/>
    <property type="evidence" value="ECO:0007669"/>
    <property type="project" value="UniProtKB-SubCell"/>
</dbReference>
<keyword evidence="3 9" id="KW-0812">Transmembrane</keyword>
<evidence type="ECO:0000256" key="4">
    <source>
        <dbReference type="ARBA" id="ARBA00022989"/>
    </source>
</evidence>
<dbReference type="GO" id="GO:0004993">
    <property type="term" value="F:G protein-coupled serotonin receptor activity"/>
    <property type="evidence" value="ECO:0007669"/>
    <property type="project" value="TreeGrafter"/>
</dbReference>